<dbReference type="KEGG" id="sdn:Sden_2064"/>
<dbReference type="RefSeq" id="WP_011496501.1">
    <property type="nucleotide sequence ID" value="NC_007954.1"/>
</dbReference>
<organism evidence="1 2">
    <name type="scientific">Shewanella denitrificans (strain OS217 / ATCC BAA-1090 / DSM 15013)</name>
    <dbReference type="NCBI Taxonomy" id="318161"/>
    <lineage>
        <taxon>Bacteria</taxon>
        <taxon>Pseudomonadati</taxon>
        <taxon>Pseudomonadota</taxon>
        <taxon>Gammaproteobacteria</taxon>
        <taxon>Alteromonadales</taxon>
        <taxon>Shewanellaceae</taxon>
        <taxon>Shewanella</taxon>
    </lineage>
</organism>
<keyword evidence="2" id="KW-1185">Reference proteome</keyword>
<sequence length="106" mass="11980">MAGLIFFEGLTPFTGPNHFQGITQSMARFFTDKKTAIEQAIQAGEAFSICEAKNQRNWRAAQIFYYNFVGDQTDGHYVIGILPQGSDAISPFYYHMIDNKEVCQTL</sequence>
<evidence type="ECO:0000313" key="1">
    <source>
        <dbReference type="EMBL" id="ABE55346.1"/>
    </source>
</evidence>
<dbReference type="EMBL" id="CP000302">
    <property type="protein sequence ID" value="ABE55346.1"/>
    <property type="molecule type" value="Genomic_DNA"/>
</dbReference>
<protein>
    <submittedName>
        <fullName evidence="1">Uncharacterized protein</fullName>
    </submittedName>
</protein>
<dbReference type="HOGENOM" id="CLU_2221423_0_0_6"/>
<evidence type="ECO:0000313" key="2">
    <source>
        <dbReference type="Proteomes" id="UP000001982"/>
    </source>
</evidence>
<proteinExistence type="predicted"/>
<name>Q12MI0_SHEDO</name>
<dbReference type="Proteomes" id="UP000001982">
    <property type="component" value="Chromosome"/>
</dbReference>
<gene>
    <name evidence="1" type="ordered locus">Sden_2064</name>
</gene>
<accession>Q12MI0</accession>
<dbReference type="AlphaFoldDB" id="Q12MI0"/>
<reference evidence="1 2" key="1">
    <citation type="submission" date="2006-03" db="EMBL/GenBank/DDBJ databases">
        <title>Complete sequence of Shewanella denitrificans OS217.</title>
        <authorList>
            <consortium name="US DOE Joint Genome Institute"/>
            <person name="Copeland A."/>
            <person name="Lucas S."/>
            <person name="Lapidus A."/>
            <person name="Barry K."/>
            <person name="Detter J.C."/>
            <person name="Glavina del Rio T."/>
            <person name="Hammon N."/>
            <person name="Israni S."/>
            <person name="Dalin E."/>
            <person name="Tice H."/>
            <person name="Pitluck S."/>
            <person name="Brettin T."/>
            <person name="Bruce D."/>
            <person name="Han C."/>
            <person name="Tapia R."/>
            <person name="Gilna P."/>
            <person name="Kiss H."/>
            <person name="Schmutz J."/>
            <person name="Larimer F."/>
            <person name="Land M."/>
            <person name="Hauser L."/>
            <person name="Kyrpides N."/>
            <person name="Lykidis A."/>
            <person name="Richardson P."/>
        </authorList>
    </citation>
    <scope>NUCLEOTIDE SEQUENCE [LARGE SCALE GENOMIC DNA]</scope>
    <source>
        <strain evidence="2">OS217 / ATCC BAA-1090 / DSM 15013</strain>
    </source>
</reference>